<protein>
    <submittedName>
        <fullName evidence="2">Glutathione S-transferase</fullName>
    </submittedName>
</protein>
<organism evidence="2 3">
    <name type="scientific">Hydrogenophaga electricum</name>
    <dbReference type="NCBI Taxonomy" id="1230953"/>
    <lineage>
        <taxon>Bacteria</taxon>
        <taxon>Pseudomonadati</taxon>
        <taxon>Pseudomonadota</taxon>
        <taxon>Betaproteobacteria</taxon>
        <taxon>Burkholderiales</taxon>
        <taxon>Comamonadaceae</taxon>
        <taxon>Hydrogenophaga</taxon>
    </lineage>
</organism>
<dbReference type="Pfam" id="PF13409">
    <property type="entry name" value="GST_N_2"/>
    <property type="match status" value="1"/>
</dbReference>
<dbReference type="Pfam" id="PF13410">
    <property type="entry name" value="GST_C_2"/>
    <property type="match status" value="1"/>
</dbReference>
<name>A0ABQ6CAZ1_9BURK</name>
<comment type="caution">
    <text evidence="2">The sequence shown here is derived from an EMBL/GenBank/DDBJ whole genome shotgun (WGS) entry which is preliminary data.</text>
</comment>
<accession>A0ABQ6CAZ1</accession>
<evidence type="ECO:0000313" key="2">
    <source>
        <dbReference type="EMBL" id="GLS16807.1"/>
    </source>
</evidence>
<sequence>MSLQLFIGNKNYSSWSMRPWVLLTQAGIPFEEVMVRFDAFDADSTFKQTVGAINPVGKVPVLIDDGFAVWDTLAIAEYLAERFPEKRLWPADARARARARSVCAEMHSGFGALRNHCAMNIEASLPEVGRIVWRDQAGVRADVARLEAMWTELLAEHGGPLLFGDFSIADAYFAPVCSRLRTYALPVSPTVAAYVDRVLALPGVQAWVQQALTEHDFVAMDEPYRASR</sequence>
<dbReference type="InterPro" id="IPR004045">
    <property type="entry name" value="Glutathione_S-Trfase_N"/>
</dbReference>
<dbReference type="PANTHER" id="PTHR42673">
    <property type="entry name" value="MALEYLACETOACETATE ISOMERASE"/>
    <property type="match status" value="1"/>
</dbReference>
<dbReference type="SUPFAM" id="SSF47616">
    <property type="entry name" value="GST C-terminal domain-like"/>
    <property type="match status" value="1"/>
</dbReference>
<dbReference type="Gene3D" id="1.20.1050.10">
    <property type="match status" value="1"/>
</dbReference>
<evidence type="ECO:0000313" key="3">
    <source>
        <dbReference type="Proteomes" id="UP001156903"/>
    </source>
</evidence>
<dbReference type="InterPro" id="IPR036282">
    <property type="entry name" value="Glutathione-S-Trfase_C_sf"/>
</dbReference>
<dbReference type="Gene3D" id="3.40.30.10">
    <property type="entry name" value="Glutaredoxin"/>
    <property type="match status" value="1"/>
</dbReference>
<dbReference type="CDD" id="cd03043">
    <property type="entry name" value="GST_N_1"/>
    <property type="match status" value="1"/>
</dbReference>
<dbReference type="SFLD" id="SFLDG00358">
    <property type="entry name" value="Main_(cytGST)"/>
    <property type="match status" value="1"/>
</dbReference>
<proteinExistence type="predicted"/>
<reference evidence="3" key="1">
    <citation type="journal article" date="2019" name="Int. J. Syst. Evol. Microbiol.">
        <title>The Global Catalogue of Microorganisms (GCM) 10K type strain sequencing project: providing services to taxonomists for standard genome sequencing and annotation.</title>
        <authorList>
            <consortium name="The Broad Institute Genomics Platform"/>
            <consortium name="The Broad Institute Genome Sequencing Center for Infectious Disease"/>
            <person name="Wu L."/>
            <person name="Ma J."/>
        </authorList>
    </citation>
    <scope>NUCLEOTIDE SEQUENCE [LARGE SCALE GENOMIC DNA]</scope>
    <source>
        <strain evidence="3">NBRC 109341</strain>
    </source>
</reference>
<dbReference type="InterPro" id="IPR036249">
    <property type="entry name" value="Thioredoxin-like_sf"/>
</dbReference>
<dbReference type="SFLD" id="SFLDS00019">
    <property type="entry name" value="Glutathione_Transferase_(cytos"/>
    <property type="match status" value="1"/>
</dbReference>
<dbReference type="InterPro" id="IPR040079">
    <property type="entry name" value="Glutathione_S-Trfase"/>
</dbReference>
<gene>
    <name evidence="2" type="ORF">GCM10007935_42530</name>
</gene>
<dbReference type="PANTHER" id="PTHR42673:SF4">
    <property type="entry name" value="MALEYLACETOACETATE ISOMERASE"/>
    <property type="match status" value="1"/>
</dbReference>
<evidence type="ECO:0000259" key="1">
    <source>
        <dbReference type="PROSITE" id="PS50404"/>
    </source>
</evidence>
<dbReference type="SUPFAM" id="SSF52833">
    <property type="entry name" value="Thioredoxin-like"/>
    <property type="match status" value="1"/>
</dbReference>
<dbReference type="EMBL" id="BSPB01000086">
    <property type="protein sequence ID" value="GLS16807.1"/>
    <property type="molecule type" value="Genomic_DNA"/>
</dbReference>
<dbReference type="Proteomes" id="UP001156903">
    <property type="component" value="Unassembled WGS sequence"/>
</dbReference>
<dbReference type="RefSeq" id="WP_234267076.1">
    <property type="nucleotide sequence ID" value="NZ_BSPB01000086.1"/>
</dbReference>
<dbReference type="PROSITE" id="PS50404">
    <property type="entry name" value="GST_NTER"/>
    <property type="match status" value="1"/>
</dbReference>
<dbReference type="CDD" id="cd03194">
    <property type="entry name" value="GST_C_3"/>
    <property type="match status" value="1"/>
</dbReference>
<feature type="domain" description="GST N-terminal" evidence="1">
    <location>
        <begin position="3"/>
        <end position="87"/>
    </location>
</feature>
<keyword evidence="3" id="KW-1185">Reference proteome</keyword>